<evidence type="ECO:0000313" key="1">
    <source>
        <dbReference type="EMBL" id="KYC41861.1"/>
    </source>
</evidence>
<proteinExistence type="predicted"/>
<evidence type="ECO:0000313" key="2">
    <source>
        <dbReference type="Proteomes" id="UP000076925"/>
    </source>
</evidence>
<comment type="caution">
    <text evidence="1">The sequence shown here is derived from an EMBL/GenBank/DDBJ whole genome shotgun (WGS) entry which is preliminary data.</text>
</comment>
<reference evidence="1 2" key="1">
    <citation type="journal article" date="2013" name="Genome Biol. Evol.">
        <title>Genomes of Stigonematalean cyanobacteria (subsection V) and the evolution of oxygenic photosynthesis from prokaryotes to plastids.</title>
        <authorList>
            <person name="Dagan T."/>
            <person name="Roettger M."/>
            <person name="Stucken K."/>
            <person name="Landan G."/>
            <person name="Koch R."/>
            <person name="Major P."/>
            <person name="Gould S.B."/>
            <person name="Goremykin V.V."/>
            <person name="Rippka R."/>
            <person name="Tandeau de Marsac N."/>
            <person name="Gugger M."/>
            <person name="Lockhart P.J."/>
            <person name="Allen J.F."/>
            <person name="Brune I."/>
            <person name="Maus I."/>
            <person name="Puhler A."/>
            <person name="Martin W.F."/>
        </authorList>
    </citation>
    <scope>NUCLEOTIDE SEQUENCE [LARGE SCALE GENOMIC DNA]</scope>
    <source>
        <strain evidence="1 2">PCC 7110</strain>
    </source>
</reference>
<evidence type="ECO:0008006" key="3">
    <source>
        <dbReference type="Google" id="ProtNLM"/>
    </source>
</evidence>
<dbReference type="Gene3D" id="2.60.40.1190">
    <property type="match status" value="1"/>
</dbReference>
<name>A0A139XAZ7_9CYAN</name>
<dbReference type="OrthoDB" id="190583at2"/>
<keyword evidence="2" id="KW-1185">Reference proteome</keyword>
<dbReference type="AlphaFoldDB" id="A0A139XAZ7"/>
<dbReference type="Proteomes" id="UP000076925">
    <property type="component" value="Unassembled WGS sequence"/>
</dbReference>
<protein>
    <recommendedName>
        <fullName evidence="3">DOMON-like domain-containing protein</fullName>
    </recommendedName>
</protein>
<organism evidence="1 2">
    <name type="scientific">Scytonema hofmannii PCC 7110</name>
    <dbReference type="NCBI Taxonomy" id="128403"/>
    <lineage>
        <taxon>Bacteria</taxon>
        <taxon>Bacillati</taxon>
        <taxon>Cyanobacteriota</taxon>
        <taxon>Cyanophyceae</taxon>
        <taxon>Nostocales</taxon>
        <taxon>Scytonemataceae</taxon>
        <taxon>Scytonema</taxon>
    </lineage>
</organism>
<dbReference type="EMBL" id="ANNX02000020">
    <property type="protein sequence ID" value="KYC41861.1"/>
    <property type="molecule type" value="Genomic_DNA"/>
</dbReference>
<gene>
    <name evidence="1" type="ORF">WA1_17730</name>
</gene>
<accession>A0A139XAZ7</accession>
<dbReference type="RefSeq" id="WP_017746267.1">
    <property type="nucleotide sequence ID" value="NZ_KQ976354.1"/>
</dbReference>
<dbReference type="STRING" id="128403.WA1_17730"/>
<sequence length="179" mass="20624">MQEQTFFLQPFSYSESLSGLKIKGNVAQYENQFTIQYALLGNLTEIEIAAPSDEPARKHELWQNTCFEFFLGVENSDRYWEFNLSPSGDWNVYRFDAYRHGMQEETAFTTLPFSIQYLSDGLALVLNVDLDLIILTDLALRVGISTVIKHKDGSVTYWALTHQGAEADFHRRDSFTIEF</sequence>
<dbReference type="CDD" id="cd09627">
    <property type="entry name" value="DOMON_murB_like"/>
    <property type="match status" value="1"/>
</dbReference>